<dbReference type="EMBL" id="BSDO01000004">
    <property type="protein sequence ID" value="GLI23507.1"/>
    <property type="molecule type" value="Genomic_DNA"/>
</dbReference>
<sequence>MPGHTREPDLGTVEQRVYALEQGFRDVRGDIAGQKADFHQQITGVKADFTQQLTGVATSLREAITGLSTKMDERSRPQWQLYVTFAGFLLTFTTVVGTLAYWPIRDDTNELKTAVLRFEERAVTRAELADRRATLEDRIKRIEGDLNAAEKSIVPRPEHEEKWRSFDRETAALQRQIDDLKKQFGDTFSLRDALLQMQRRIDAIESDRRGGRS</sequence>
<evidence type="ECO:0000313" key="6">
    <source>
        <dbReference type="Proteomes" id="UP001245370"/>
    </source>
</evidence>
<proteinExistence type="predicted"/>
<dbReference type="RefSeq" id="WP_281808358.1">
    <property type="nucleotide sequence ID" value="NZ_BSDO01000004.1"/>
</dbReference>
<comment type="caution">
    <text evidence="3">The sequence shown here is derived from an EMBL/GenBank/DDBJ whole genome shotgun (WGS) entry which is preliminary data.</text>
</comment>
<reference evidence="4 6" key="2">
    <citation type="submission" date="2023-07" db="EMBL/GenBank/DDBJ databases">
        <title>Genomic Encyclopedia of Type Strains, Phase IV (KMG-IV): sequencing the most valuable type-strain genomes for metagenomic binning, comparative biology and taxonomic classification.</title>
        <authorList>
            <person name="Goeker M."/>
        </authorList>
    </citation>
    <scope>NUCLEOTIDE SEQUENCE [LARGE SCALE GENOMIC DNA]</scope>
    <source>
        <strain evidence="4 6">DSM 338</strain>
    </source>
</reference>
<keyword evidence="2" id="KW-1133">Transmembrane helix</keyword>
<dbReference type="GeneID" id="95763964"/>
<protein>
    <submittedName>
        <fullName evidence="3">Uncharacterized protein</fullName>
    </submittedName>
</protein>
<dbReference type="EMBL" id="JAVDPY010000005">
    <property type="protein sequence ID" value="MDR6334473.1"/>
    <property type="molecule type" value="Genomic_DNA"/>
</dbReference>
<name>A0A9W6FMJ7_XANFL</name>
<reference evidence="3" key="1">
    <citation type="submission" date="2022-12" db="EMBL/GenBank/DDBJ databases">
        <title>Reference genome sequencing for broad-spectrum identification of bacterial and archaeal isolates by mass spectrometry.</title>
        <authorList>
            <person name="Sekiguchi Y."/>
            <person name="Tourlousse D.M."/>
        </authorList>
    </citation>
    <scope>NUCLEOTIDE SEQUENCE</scope>
    <source>
        <strain evidence="3">301</strain>
    </source>
</reference>
<evidence type="ECO:0000256" key="2">
    <source>
        <dbReference type="SAM" id="Phobius"/>
    </source>
</evidence>
<feature type="coiled-coil region" evidence="1">
    <location>
        <begin position="125"/>
        <end position="152"/>
    </location>
</feature>
<dbReference type="Proteomes" id="UP001144397">
    <property type="component" value="Unassembled WGS sequence"/>
</dbReference>
<keyword evidence="2" id="KW-0472">Membrane</keyword>
<evidence type="ECO:0000256" key="1">
    <source>
        <dbReference type="SAM" id="Coils"/>
    </source>
</evidence>
<dbReference type="AlphaFoldDB" id="A0A9W6FMJ7"/>
<dbReference type="Proteomes" id="UP001245370">
    <property type="component" value="Unassembled WGS sequence"/>
</dbReference>
<keyword evidence="2" id="KW-0812">Transmembrane</keyword>
<keyword evidence="6" id="KW-1185">Reference proteome</keyword>
<evidence type="ECO:0000313" key="5">
    <source>
        <dbReference type="Proteomes" id="UP001144397"/>
    </source>
</evidence>
<accession>A0A9W6FMJ7</accession>
<feature type="transmembrane region" description="Helical" evidence="2">
    <location>
        <begin position="79"/>
        <end position="102"/>
    </location>
</feature>
<gene>
    <name evidence="4" type="ORF">GGQ86_002955</name>
    <name evidence="3" type="ORF">XFLAVUS301_31810</name>
</gene>
<organism evidence="3 5">
    <name type="scientific">Xanthobacter flavus</name>
    <dbReference type="NCBI Taxonomy" id="281"/>
    <lineage>
        <taxon>Bacteria</taxon>
        <taxon>Pseudomonadati</taxon>
        <taxon>Pseudomonadota</taxon>
        <taxon>Alphaproteobacteria</taxon>
        <taxon>Hyphomicrobiales</taxon>
        <taxon>Xanthobacteraceae</taxon>
        <taxon>Xanthobacter</taxon>
    </lineage>
</organism>
<keyword evidence="1" id="KW-0175">Coiled coil</keyword>
<evidence type="ECO:0000313" key="3">
    <source>
        <dbReference type="EMBL" id="GLI23507.1"/>
    </source>
</evidence>
<evidence type="ECO:0000313" key="4">
    <source>
        <dbReference type="EMBL" id="MDR6334473.1"/>
    </source>
</evidence>